<dbReference type="RefSeq" id="WP_160690995.1">
    <property type="nucleotide sequence ID" value="NZ_CP047897.1"/>
</dbReference>
<dbReference type="PANTHER" id="PTHR32552:SF68">
    <property type="entry name" value="FERRICHROME OUTER MEMBRANE TRANSPORTER_PHAGE RECEPTOR"/>
    <property type="match status" value="1"/>
</dbReference>
<dbReference type="Pfam" id="PF07715">
    <property type="entry name" value="Plug"/>
    <property type="match status" value="1"/>
</dbReference>
<name>A0A6P1NZU8_9BACT</name>
<dbReference type="PANTHER" id="PTHR32552">
    <property type="entry name" value="FERRICHROME IRON RECEPTOR-RELATED"/>
    <property type="match status" value="1"/>
</dbReference>
<feature type="domain" description="TonB-dependent receptor-like beta-barrel" evidence="17">
    <location>
        <begin position="309"/>
        <end position="740"/>
    </location>
</feature>
<protein>
    <submittedName>
        <fullName evidence="19">TonB-dependent siderophore receptor</fullName>
    </submittedName>
</protein>
<dbReference type="AlphaFoldDB" id="A0A6P1NZU8"/>
<accession>A0A6P1NZU8</accession>
<keyword evidence="4 14" id="KW-1134">Transmembrane beta strand</keyword>
<feature type="domain" description="TonB-dependent receptor plug" evidence="18">
    <location>
        <begin position="137"/>
        <end position="233"/>
    </location>
</feature>
<gene>
    <name evidence="19" type="ORF">GU926_08730</name>
</gene>
<evidence type="ECO:0000256" key="10">
    <source>
        <dbReference type="ARBA" id="ARBA00023077"/>
    </source>
</evidence>
<dbReference type="Gene3D" id="2.170.130.10">
    <property type="entry name" value="TonB-dependent receptor, plug domain"/>
    <property type="match status" value="1"/>
</dbReference>
<dbReference type="Pfam" id="PF13715">
    <property type="entry name" value="CarbopepD_reg_2"/>
    <property type="match status" value="1"/>
</dbReference>
<keyword evidence="10 15" id="KW-0798">TonB box</keyword>
<evidence type="ECO:0000313" key="20">
    <source>
        <dbReference type="Proteomes" id="UP000464214"/>
    </source>
</evidence>
<keyword evidence="12 19" id="KW-0675">Receptor</keyword>
<evidence type="ECO:0000256" key="15">
    <source>
        <dbReference type="RuleBase" id="RU003357"/>
    </source>
</evidence>
<dbReference type="SUPFAM" id="SSF49452">
    <property type="entry name" value="Starch-binding domain-like"/>
    <property type="match status" value="1"/>
</dbReference>
<dbReference type="InterPro" id="IPR036942">
    <property type="entry name" value="Beta-barrel_TonB_sf"/>
</dbReference>
<keyword evidence="11 14" id="KW-0472">Membrane</keyword>
<dbReference type="EMBL" id="CP047897">
    <property type="protein sequence ID" value="QHL87518.1"/>
    <property type="molecule type" value="Genomic_DNA"/>
</dbReference>
<dbReference type="CDD" id="cd01347">
    <property type="entry name" value="ligand_gated_channel"/>
    <property type="match status" value="1"/>
</dbReference>
<comment type="similarity">
    <text evidence="2 14 15">Belongs to the TonB-dependent receptor family.</text>
</comment>
<keyword evidence="3 14" id="KW-0813">Transport</keyword>
<dbReference type="Gene3D" id="2.40.170.20">
    <property type="entry name" value="TonB-dependent receptor, beta-barrel domain"/>
    <property type="match status" value="1"/>
</dbReference>
<comment type="subcellular location">
    <subcellularLocation>
        <location evidence="1 14">Cell outer membrane</location>
        <topology evidence="1 14">Multi-pass membrane protein</topology>
    </subcellularLocation>
</comment>
<evidence type="ECO:0000259" key="18">
    <source>
        <dbReference type="Pfam" id="PF07715"/>
    </source>
</evidence>
<keyword evidence="8" id="KW-0408">Iron</keyword>
<dbReference type="InterPro" id="IPR037066">
    <property type="entry name" value="Plug_dom_sf"/>
</dbReference>
<keyword evidence="5" id="KW-0410">Iron transport</keyword>
<evidence type="ECO:0000256" key="6">
    <source>
        <dbReference type="ARBA" id="ARBA00022692"/>
    </source>
</evidence>
<dbReference type="SUPFAM" id="SSF56935">
    <property type="entry name" value="Porins"/>
    <property type="match status" value="1"/>
</dbReference>
<keyword evidence="20" id="KW-1185">Reference proteome</keyword>
<evidence type="ECO:0000256" key="5">
    <source>
        <dbReference type="ARBA" id="ARBA00022496"/>
    </source>
</evidence>
<dbReference type="InterPro" id="IPR039426">
    <property type="entry name" value="TonB-dep_rcpt-like"/>
</dbReference>
<evidence type="ECO:0000256" key="7">
    <source>
        <dbReference type="ARBA" id="ARBA00022729"/>
    </source>
</evidence>
<dbReference type="GO" id="GO:0030246">
    <property type="term" value="F:carbohydrate binding"/>
    <property type="evidence" value="ECO:0007669"/>
    <property type="project" value="InterPro"/>
</dbReference>
<dbReference type="InterPro" id="IPR000531">
    <property type="entry name" value="Beta-barrel_TonB"/>
</dbReference>
<sequence>MRRILTSLVLFLFTSSVLFAQSTTGRIEGRIQSQKGESLPGISVGLEGTTLGSTTDEEGKFLIKSIPAGNYTMVISGIGYESVKQTISIAAQQVLPVFMRLNTSDFTLAQVEITGSKAGNYLEREGTTATKMEAHLSTVPQSVQVLSRRAMDQLQVVRVEDAMRNVSGVSVETGFGGRTDIFQIRGFRTDQTSIFKNGFRNPARTYRESANVQQIEVMKGPASVLYGVSDPGGLINITTKKPTAYTFQSIQLTGNNFGLVRPSVDLGGTIGEEKNFKYRLNGLYERSESYRDFVKTKRYFVAPSVTYDFSPNTSLSVEAELLNHNQPSDRGIFAVNGKIADVPRSRSLGEPDNYSFYQNRLVQYNLTHRLNDAWSLRHAMNFNYGTETRKLVEQTTLVKNSDRLINRRYQDQYTFDRYFATQNEVYGKFNTGTDIAHRTVAGVEYSSFTLDLNVKRAAYDILDIYNPEYSTKPKPVNGTATSQDYRDRTQNVGFYLQDFITIRQRLNVLLGGRFDIFDYRSEDYFGQDTTTQRNYAFNPRIGLLYEVYGPLSAYANYSTGFQTEVGRTLEGDTFEPLKTQQLEGGIKLGLFQDRLNLTTSYFRIKKSNISAVDPRDVNFRVQVGEILSEGAEVDVTGEILPGLNLIATYSFIDALIKSDGVTTSGTRFQNVSPHNFTFWTTYELQDGLLKGLGIGGGFTSVQSRPGDINDTFRLPGYTKVEATIFYRAKRFNVSVNGKNLTDEYYYDGAQSATGIMPGAPLTVIGTVGFNF</sequence>
<evidence type="ECO:0000256" key="16">
    <source>
        <dbReference type="SAM" id="SignalP"/>
    </source>
</evidence>
<dbReference type="FunFam" id="2.40.170.20:FF:000005">
    <property type="entry name" value="TonB-dependent siderophore receptor"/>
    <property type="match status" value="1"/>
</dbReference>
<dbReference type="NCBIfam" id="TIGR01783">
    <property type="entry name" value="TonB-siderophor"/>
    <property type="match status" value="1"/>
</dbReference>
<evidence type="ECO:0000256" key="9">
    <source>
        <dbReference type="ARBA" id="ARBA00023065"/>
    </source>
</evidence>
<feature type="signal peptide" evidence="16">
    <location>
        <begin position="1"/>
        <end position="20"/>
    </location>
</feature>
<dbReference type="GO" id="GO:0015344">
    <property type="term" value="F:siderophore uptake transmembrane transporter activity"/>
    <property type="evidence" value="ECO:0007669"/>
    <property type="project" value="TreeGrafter"/>
</dbReference>
<evidence type="ECO:0000256" key="1">
    <source>
        <dbReference type="ARBA" id="ARBA00004571"/>
    </source>
</evidence>
<evidence type="ECO:0000256" key="12">
    <source>
        <dbReference type="ARBA" id="ARBA00023170"/>
    </source>
</evidence>
<evidence type="ECO:0000256" key="11">
    <source>
        <dbReference type="ARBA" id="ARBA00023136"/>
    </source>
</evidence>
<evidence type="ECO:0000256" key="2">
    <source>
        <dbReference type="ARBA" id="ARBA00009810"/>
    </source>
</evidence>
<dbReference type="GO" id="GO:0009279">
    <property type="term" value="C:cell outer membrane"/>
    <property type="evidence" value="ECO:0007669"/>
    <property type="project" value="UniProtKB-SubCell"/>
</dbReference>
<keyword evidence="7 16" id="KW-0732">Signal</keyword>
<dbReference type="Gene3D" id="2.60.40.1120">
    <property type="entry name" value="Carboxypeptidase-like, regulatory domain"/>
    <property type="match status" value="1"/>
</dbReference>
<feature type="chain" id="PRO_5026658235" evidence="16">
    <location>
        <begin position="21"/>
        <end position="771"/>
    </location>
</feature>
<dbReference type="GO" id="GO:0015891">
    <property type="term" value="P:siderophore transport"/>
    <property type="evidence" value="ECO:0007669"/>
    <property type="project" value="InterPro"/>
</dbReference>
<dbReference type="PROSITE" id="PS52016">
    <property type="entry name" value="TONB_DEPENDENT_REC_3"/>
    <property type="match status" value="1"/>
</dbReference>
<dbReference type="InterPro" id="IPR013784">
    <property type="entry name" value="Carb-bd-like_fold"/>
</dbReference>
<dbReference type="KEGG" id="nib:GU926_08730"/>
<dbReference type="InterPro" id="IPR012910">
    <property type="entry name" value="Plug_dom"/>
</dbReference>
<evidence type="ECO:0000259" key="17">
    <source>
        <dbReference type="Pfam" id="PF00593"/>
    </source>
</evidence>
<evidence type="ECO:0000313" key="19">
    <source>
        <dbReference type="EMBL" id="QHL87518.1"/>
    </source>
</evidence>
<dbReference type="Proteomes" id="UP000464214">
    <property type="component" value="Chromosome"/>
</dbReference>
<keyword evidence="13 14" id="KW-0998">Cell outer membrane</keyword>
<dbReference type="GO" id="GO:0038023">
    <property type="term" value="F:signaling receptor activity"/>
    <property type="evidence" value="ECO:0007669"/>
    <property type="project" value="InterPro"/>
</dbReference>
<keyword evidence="9" id="KW-0406">Ion transport</keyword>
<evidence type="ECO:0000256" key="8">
    <source>
        <dbReference type="ARBA" id="ARBA00023004"/>
    </source>
</evidence>
<evidence type="ECO:0000256" key="3">
    <source>
        <dbReference type="ARBA" id="ARBA00022448"/>
    </source>
</evidence>
<dbReference type="FunFam" id="2.170.130.10:FF:000001">
    <property type="entry name" value="Catecholate siderophore TonB-dependent receptor"/>
    <property type="match status" value="1"/>
</dbReference>
<reference evidence="19 20" key="1">
    <citation type="submission" date="2020-01" db="EMBL/GenBank/DDBJ databases">
        <authorList>
            <person name="Kim M."/>
        </authorList>
    </citation>
    <scope>NUCLEOTIDE SEQUENCE [LARGE SCALE GENOMIC DNA]</scope>
    <source>
        <strain evidence="19 20">BT10</strain>
    </source>
</reference>
<organism evidence="19 20">
    <name type="scientific">Nibribacter ruber</name>
    <dbReference type="NCBI Taxonomy" id="2698458"/>
    <lineage>
        <taxon>Bacteria</taxon>
        <taxon>Pseudomonadati</taxon>
        <taxon>Bacteroidota</taxon>
        <taxon>Cytophagia</taxon>
        <taxon>Cytophagales</taxon>
        <taxon>Hymenobacteraceae</taxon>
        <taxon>Nibribacter</taxon>
    </lineage>
</organism>
<evidence type="ECO:0000256" key="13">
    <source>
        <dbReference type="ARBA" id="ARBA00023237"/>
    </source>
</evidence>
<dbReference type="Pfam" id="PF00593">
    <property type="entry name" value="TonB_dep_Rec_b-barrel"/>
    <property type="match status" value="1"/>
</dbReference>
<evidence type="ECO:0000256" key="4">
    <source>
        <dbReference type="ARBA" id="ARBA00022452"/>
    </source>
</evidence>
<proteinExistence type="inferred from homology"/>
<evidence type="ECO:0000256" key="14">
    <source>
        <dbReference type="PROSITE-ProRule" id="PRU01360"/>
    </source>
</evidence>
<keyword evidence="6 14" id="KW-0812">Transmembrane</keyword>
<dbReference type="InterPro" id="IPR010105">
    <property type="entry name" value="TonB_sidphr_rcpt"/>
</dbReference>